<dbReference type="CDD" id="cd00616">
    <property type="entry name" value="AHBA_syn"/>
    <property type="match status" value="1"/>
</dbReference>
<dbReference type="Proteomes" id="UP000095332">
    <property type="component" value="Unassembled WGS sequence"/>
</dbReference>
<dbReference type="PANTHER" id="PTHR30244:SF42">
    <property type="entry name" value="UDP-2-ACETAMIDO-2-DEOXY-3-OXO-D-GLUCURONATE AMINOTRANSFERASE"/>
    <property type="match status" value="1"/>
</dbReference>
<evidence type="ECO:0000256" key="3">
    <source>
        <dbReference type="RuleBase" id="RU004508"/>
    </source>
</evidence>
<keyword evidence="4" id="KW-0808">Transferase</keyword>
<feature type="active site" description="Proton acceptor" evidence="1">
    <location>
        <position position="193"/>
    </location>
</feature>
<dbReference type="PIRSF" id="PIRSF000390">
    <property type="entry name" value="PLP_StrS"/>
    <property type="match status" value="1"/>
</dbReference>
<dbReference type="Pfam" id="PF01041">
    <property type="entry name" value="DegT_DnrJ_EryC1"/>
    <property type="match status" value="1"/>
</dbReference>
<dbReference type="EMBL" id="CZBM01000009">
    <property type="protein sequence ID" value="CUQ35612.1"/>
    <property type="molecule type" value="Genomic_DNA"/>
</dbReference>
<dbReference type="Gene3D" id="3.90.1150.10">
    <property type="entry name" value="Aspartate Aminotransferase, domain 1"/>
    <property type="match status" value="1"/>
</dbReference>
<reference evidence="4 5" key="1">
    <citation type="submission" date="2015-09" db="EMBL/GenBank/DDBJ databases">
        <authorList>
            <consortium name="Pathogen Informatics"/>
        </authorList>
    </citation>
    <scope>NUCLEOTIDE SEQUENCE [LARGE SCALE GENOMIC DNA]</scope>
    <source>
        <strain evidence="4 5">2789STDY5834948</strain>
    </source>
</reference>
<dbReference type="InterPro" id="IPR015424">
    <property type="entry name" value="PyrdxlP-dep_Trfase"/>
</dbReference>
<dbReference type="SUPFAM" id="SSF53383">
    <property type="entry name" value="PLP-dependent transferases"/>
    <property type="match status" value="1"/>
</dbReference>
<evidence type="ECO:0000313" key="5">
    <source>
        <dbReference type="Proteomes" id="UP000095332"/>
    </source>
</evidence>
<sequence>MEKKIQMVDLVGQYHRLKEEIDEAMFSMIESSSFINGPMVKVFGSNLAAYLDTEYVIPCGNCTDALQIALMRLNLKRGDEVIVPAFTYAAAAEAAVLLGLVPVLVDVDERTFNISPEAIAEAITDRTKVIIAVHLFGQSCDMHPILELARKNGLYVIEDNAQSLGAEYTFPDGTSRKTGTIGDIGALSFFPTKILGCYGDGGAVIVHDADLAEEVRMTTVHGQNVKYHHQIIGCNSRLDTLQAAILNAKLKHIDDFIASRQAAARRYDAGLSSLDGILLPTCIPSSTHVYHQYTIQVLDGRREALQNYLKEHGIPALIYYPVPMQEQIAFKDHVRHGGDLSVAKHLTRNVLSLPIHTEMEEDVQEYIVKKIRAYYRF</sequence>
<name>A0A174VLZ8_PARDI</name>
<proteinExistence type="inferred from homology"/>
<comment type="similarity">
    <text evidence="3">Belongs to the DegT/DnrJ/EryC1 family.</text>
</comment>
<feature type="modified residue" description="N6-(pyridoxal phosphate)lysine" evidence="2">
    <location>
        <position position="193"/>
    </location>
</feature>
<dbReference type="GO" id="GO:0000271">
    <property type="term" value="P:polysaccharide biosynthetic process"/>
    <property type="evidence" value="ECO:0007669"/>
    <property type="project" value="TreeGrafter"/>
</dbReference>
<dbReference type="PANTHER" id="PTHR30244">
    <property type="entry name" value="TRANSAMINASE"/>
    <property type="match status" value="1"/>
</dbReference>
<dbReference type="GO" id="GO:0030170">
    <property type="term" value="F:pyridoxal phosphate binding"/>
    <property type="evidence" value="ECO:0007669"/>
    <property type="project" value="TreeGrafter"/>
</dbReference>
<evidence type="ECO:0000256" key="1">
    <source>
        <dbReference type="PIRSR" id="PIRSR000390-1"/>
    </source>
</evidence>
<dbReference type="EC" id="2.6.1.-" evidence="4"/>
<dbReference type="GO" id="GO:0008483">
    <property type="term" value="F:transaminase activity"/>
    <property type="evidence" value="ECO:0007669"/>
    <property type="project" value="UniProtKB-KW"/>
</dbReference>
<organism evidence="4 5">
    <name type="scientific">Parabacteroides distasonis</name>
    <dbReference type="NCBI Taxonomy" id="823"/>
    <lineage>
        <taxon>Bacteria</taxon>
        <taxon>Pseudomonadati</taxon>
        <taxon>Bacteroidota</taxon>
        <taxon>Bacteroidia</taxon>
        <taxon>Bacteroidales</taxon>
        <taxon>Tannerellaceae</taxon>
        <taxon>Parabacteroides</taxon>
    </lineage>
</organism>
<keyword evidence="4" id="KW-0032">Aminotransferase</keyword>
<dbReference type="InterPro" id="IPR015422">
    <property type="entry name" value="PyrdxlP-dep_Trfase_small"/>
</dbReference>
<protein>
    <submittedName>
        <fullName evidence="4">L-glutamine:2-deoxy-scyllo-inosose aminotransferase</fullName>
        <ecNumber evidence="4">2.6.1.-</ecNumber>
    </submittedName>
</protein>
<dbReference type="RefSeq" id="WP_172681347.1">
    <property type="nucleotide sequence ID" value="NZ_CP132899.1"/>
</dbReference>
<evidence type="ECO:0000313" key="4">
    <source>
        <dbReference type="EMBL" id="CUQ35612.1"/>
    </source>
</evidence>
<dbReference type="InterPro" id="IPR000653">
    <property type="entry name" value="DegT/StrS_aminotransferase"/>
</dbReference>
<dbReference type="AlphaFoldDB" id="A0A174VLZ8"/>
<evidence type="ECO:0000256" key="2">
    <source>
        <dbReference type="PIRSR" id="PIRSR000390-2"/>
    </source>
</evidence>
<keyword evidence="2 3" id="KW-0663">Pyridoxal phosphate</keyword>
<dbReference type="Gene3D" id="3.40.640.10">
    <property type="entry name" value="Type I PLP-dependent aspartate aminotransferase-like (Major domain)"/>
    <property type="match status" value="1"/>
</dbReference>
<gene>
    <name evidence="4" type="primary">btrR</name>
    <name evidence="4" type="ORF">ERS852560_02358</name>
</gene>
<accession>A0A174VLZ8</accession>
<dbReference type="InterPro" id="IPR015421">
    <property type="entry name" value="PyrdxlP-dep_Trfase_major"/>
</dbReference>